<accession>A0A6J4QP13</accession>
<dbReference type="EMBL" id="CADCVF010000019">
    <property type="protein sequence ID" value="CAA9450543.1"/>
    <property type="molecule type" value="Genomic_DNA"/>
</dbReference>
<reference evidence="1" key="1">
    <citation type="submission" date="2020-02" db="EMBL/GenBank/DDBJ databases">
        <authorList>
            <person name="Meier V. D."/>
        </authorList>
    </citation>
    <scope>NUCLEOTIDE SEQUENCE</scope>
    <source>
        <strain evidence="1">AVDCRST_MAG58</strain>
    </source>
</reference>
<proteinExistence type="predicted"/>
<sequence>MLIFFPVTETKVIQLLSPEHRGLILRRVSVVLGKAVYQS</sequence>
<name>A0A6J4QP13_9ACTN</name>
<gene>
    <name evidence="1" type="ORF">AVDCRST_MAG58-768</name>
</gene>
<evidence type="ECO:0000313" key="1">
    <source>
        <dbReference type="EMBL" id="CAA9450543.1"/>
    </source>
</evidence>
<protein>
    <submittedName>
        <fullName evidence="1">Uncharacterized protein</fullName>
    </submittedName>
</protein>
<dbReference type="AlphaFoldDB" id="A0A6J4QP13"/>
<organism evidence="1">
    <name type="scientific">uncultured Rubrobacteraceae bacterium</name>
    <dbReference type="NCBI Taxonomy" id="349277"/>
    <lineage>
        <taxon>Bacteria</taxon>
        <taxon>Bacillati</taxon>
        <taxon>Actinomycetota</taxon>
        <taxon>Rubrobacteria</taxon>
        <taxon>Rubrobacterales</taxon>
        <taxon>Rubrobacteraceae</taxon>
        <taxon>environmental samples</taxon>
    </lineage>
</organism>